<name>A0ABD3HXQ2_9MARC</name>
<protein>
    <recommendedName>
        <fullName evidence="4">DUF4283 domain-containing protein</fullName>
    </recommendedName>
</protein>
<keyword evidence="3" id="KW-1185">Reference proteome</keyword>
<sequence>MASSSGAAGQGGKTFQGSKNGSGSQGPPIVKPGQVAGLRPAPSQSQRAENVESPPRTNMDYRSTVSPARGPGANSPSLYSSQSLQGQKKQVDIAQGYNLSTEDLMDNDAYEAYSEDYYIGHTQGIANQRTDWHPPRQGLTLHGMMELDNSGGNEQLNIGGDPLNAPNTGMYPNGELNWEDSPEIDTGNLPNIPEGEEEGEETEDDGGDKHEESYIDRHKAWVDVLDENLQKTRRNNAEREVNSDFEMDMGELLLTVDDIIETSGETGSVATATLFLNSKVSAEGIRNLQNNSLIIHTVDLRVSLAYFERRAEVTLHQLLGVNVVSICQLDPYCLYVMVDSGKARAHIFANFPLKMGTKIVFPLPWDTKFSTRDLKSRAVPVWLELGNVHPGLMNFGLNMLRAYLHQRGHFARVCPLNQNRELERTAGTRGNLGAQGVGGSNGGTGRTRETDGQRGNMPEATGAGNDTEARGNQAQEDFKVVKRRGKPRYQSPEIKRKMKVDNRFGLLEEPTEEPEMNANVDKEEEVWEFGRKRL</sequence>
<organism evidence="2 3">
    <name type="scientific">Riccia sorocarpa</name>
    <dbReference type="NCBI Taxonomy" id="122646"/>
    <lineage>
        <taxon>Eukaryota</taxon>
        <taxon>Viridiplantae</taxon>
        <taxon>Streptophyta</taxon>
        <taxon>Embryophyta</taxon>
        <taxon>Marchantiophyta</taxon>
        <taxon>Marchantiopsida</taxon>
        <taxon>Marchantiidae</taxon>
        <taxon>Marchantiales</taxon>
        <taxon>Ricciaceae</taxon>
        <taxon>Riccia</taxon>
    </lineage>
</organism>
<reference evidence="2 3" key="1">
    <citation type="submission" date="2024-09" db="EMBL/GenBank/DDBJ databases">
        <title>Chromosome-scale assembly of Riccia sorocarpa.</title>
        <authorList>
            <person name="Paukszto L."/>
        </authorList>
    </citation>
    <scope>NUCLEOTIDE SEQUENCE [LARGE SCALE GENOMIC DNA]</scope>
    <source>
        <strain evidence="2">LP-2024</strain>
        <tissue evidence="2">Aerial parts of the thallus</tissue>
    </source>
</reference>
<dbReference type="EMBL" id="JBJQOH010000002">
    <property type="protein sequence ID" value="KAL3695646.1"/>
    <property type="molecule type" value="Genomic_DNA"/>
</dbReference>
<proteinExistence type="predicted"/>
<evidence type="ECO:0008006" key="4">
    <source>
        <dbReference type="Google" id="ProtNLM"/>
    </source>
</evidence>
<evidence type="ECO:0000313" key="3">
    <source>
        <dbReference type="Proteomes" id="UP001633002"/>
    </source>
</evidence>
<comment type="caution">
    <text evidence="2">The sequence shown here is derived from an EMBL/GenBank/DDBJ whole genome shotgun (WGS) entry which is preliminary data.</text>
</comment>
<feature type="compositionally biased region" description="Acidic residues" evidence="1">
    <location>
        <begin position="194"/>
        <end position="206"/>
    </location>
</feature>
<accession>A0ABD3HXQ2</accession>
<gene>
    <name evidence="2" type="ORF">R1sor_009722</name>
</gene>
<feature type="compositionally biased region" description="Polar residues" evidence="1">
    <location>
        <begin position="74"/>
        <end position="87"/>
    </location>
</feature>
<feature type="region of interest" description="Disordered" evidence="1">
    <location>
        <begin position="176"/>
        <end position="211"/>
    </location>
</feature>
<dbReference type="Proteomes" id="UP001633002">
    <property type="component" value="Unassembled WGS sequence"/>
</dbReference>
<evidence type="ECO:0000313" key="2">
    <source>
        <dbReference type="EMBL" id="KAL3695646.1"/>
    </source>
</evidence>
<dbReference type="AlphaFoldDB" id="A0ABD3HXQ2"/>
<feature type="compositionally biased region" description="Gly residues" evidence="1">
    <location>
        <begin position="433"/>
        <end position="445"/>
    </location>
</feature>
<evidence type="ECO:0000256" key="1">
    <source>
        <dbReference type="SAM" id="MobiDB-lite"/>
    </source>
</evidence>
<feature type="region of interest" description="Disordered" evidence="1">
    <location>
        <begin position="1"/>
        <end position="87"/>
    </location>
</feature>
<feature type="region of interest" description="Disordered" evidence="1">
    <location>
        <begin position="424"/>
        <end position="471"/>
    </location>
</feature>